<organism evidence="1 2">
    <name type="scientific">Paraglomus occultum</name>
    <dbReference type="NCBI Taxonomy" id="144539"/>
    <lineage>
        <taxon>Eukaryota</taxon>
        <taxon>Fungi</taxon>
        <taxon>Fungi incertae sedis</taxon>
        <taxon>Mucoromycota</taxon>
        <taxon>Glomeromycotina</taxon>
        <taxon>Glomeromycetes</taxon>
        <taxon>Paraglomerales</taxon>
        <taxon>Paraglomeraceae</taxon>
        <taxon>Paraglomus</taxon>
    </lineage>
</organism>
<dbReference type="Proteomes" id="UP000789572">
    <property type="component" value="Unassembled WGS sequence"/>
</dbReference>
<accession>A0A9N9F162</accession>
<dbReference type="AlphaFoldDB" id="A0A9N9F162"/>
<sequence length="166" mass="18924">MYSTVEHVRFLSTAYTSKAYLTASAENNIIVTSSPPRQHPHDHPEVWILKPILFPIAWVGSYRIFNMSHPQHAIKASDCSRMGINITLAPYNEETDSRNPEFVWKLQTIADSRMLVRPIVAWNLNWSVPGNGKYPDPARVILWEHLGGFGNETWVIEHTTPKVICS</sequence>
<evidence type="ECO:0000313" key="1">
    <source>
        <dbReference type="EMBL" id="CAG8502323.1"/>
    </source>
</evidence>
<keyword evidence="2" id="KW-1185">Reference proteome</keyword>
<dbReference type="OrthoDB" id="10268720at2759"/>
<dbReference type="InterPro" id="IPR035992">
    <property type="entry name" value="Ricin_B-like_lectins"/>
</dbReference>
<name>A0A9N9F162_9GLOM</name>
<comment type="caution">
    <text evidence="1">The sequence shown here is derived from an EMBL/GenBank/DDBJ whole genome shotgun (WGS) entry which is preliminary data.</text>
</comment>
<gene>
    <name evidence="1" type="ORF">POCULU_LOCUS2637</name>
</gene>
<protein>
    <submittedName>
        <fullName evidence="1">5747_t:CDS:1</fullName>
    </submittedName>
</protein>
<evidence type="ECO:0000313" key="2">
    <source>
        <dbReference type="Proteomes" id="UP000789572"/>
    </source>
</evidence>
<dbReference type="SUPFAM" id="SSF50370">
    <property type="entry name" value="Ricin B-like lectins"/>
    <property type="match status" value="1"/>
</dbReference>
<proteinExistence type="predicted"/>
<dbReference type="EMBL" id="CAJVPJ010000255">
    <property type="protein sequence ID" value="CAG8502323.1"/>
    <property type="molecule type" value="Genomic_DNA"/>
</dbReference>
<reference evidence="1" key="1">
    <citation type="submission" date="2021-06" db="EMBL/GenBank/DDBJ databases">
        <authorList>
            <person name="Kallberg Y."/>
            <person name="Tangrot J."/>
            <person name="Rosling A."/>
        </authorList>
    </citation>
    <scope>NUCLEOTIDE SEQUENCE</scope>
    <source>
        <strain evidence="1">IA702</strain>
    </source>
</reference>